<dbReference type="Gene3D" id="3.30.530.20">
    <property type="match status" value="1"/>
</dbReference>
<accession>A0AA35X6P1</accession>
<reference evidence="2" key="1">
    <citation type="submission" date="2023-03" db="EMBL/GenBank/DDBJ databases">
        <authorList>
            <person name="Steffen K."/>
            <person name="Cardenas P."/>
        </authorList>
    </citation>
    <scope>NUCLEOTIDE SEQUENCE</scope>
</reference>
<dbReference type="EMBL" id="CASHTH010003197">
    <property type="protein sequence ID" value="CAI8041591.1"/>
    <property type="molecule type" value="Genomic_DNA"/>
</dbReference>
<comment type="caution">
    <text evidence="2">The sequence shown here is derived from an EMBL/GenBank/DDBJ whole genome shotgun (WGS) entry which is preliminary data.</text>
</comment>
<dbReference type="PROSITE" id="PS50848">
    <property type="entry name" value="START"/>
    <property type="match status" value="1"/>
</dbReference>
<feature type="domain" description="START" evidence="1">
    <location>
        <begin position="33"/>
        <end position="120"/>
    </location>
</feature>
<dbReference type="InterPro" id="IPR002913">
    <property type="entry name" value="START_lipid-bd_dom"/>
</dbReference>
<sequence length="120" mass="13717">MAARPSTFFTVGDIRPAEDSDFEHFIELIDGGGWTKKVDKNGLLAWTRSVEDSSLKMFKFHTVFKDVSAGTAFDVLMDQDYRPNWDDASIKDFDICKLDGYNDIGYYASKSNCLCFYIRL</sequence>
<keyword evidence="3" id="KW-1185">Reference proteome</keyword>
<protein>
    <submittedName>
        <fullName evidence="2">START domain-containing protein 10</fullName>
    </submittedName>
</protein>
<dbReference type="InterPro" id="IPR023393">
    <property type="entry name" value="START-like_dom_sf"/>
</dbReference>
<evidence type="ECO:0000313" key="2">
    <source>
        <dbReference type="EMBL" id="CAI8041591.1"/>
    </source>
</evidence>
<dbReference type="InterPro" id="IPR051213">
    <property type="entry name" value="START_lipid_transfer"/>
</dbReference>
<dbReference type="PANTHER" id="PTHR19308">
    <property type="entry name" value="PHOSPHATIDYLCHOLINE TRANSFER PROTEIN"/>
    <property type="match status" value="1"/>
</dbReference>
<organism evidence="2 3">
    <name type="scientific">Geodia barretti</name>
    <name type="common">Barrett's horny sponge</name>
    <dbReference type="NCBI Taxonomy" id="519541"/>
    <lineage>
        <taxon>Eukaryota</taxon>
        <taxon>Metazoa</taxon>
        <taxon>Porifera</taxon>
        <taxon>Demospongiae</taxon>
        <taxon>Heteroscleromorpha</taxon>
        <taxon>Tetractinellida</taxon>
        <taxon>Astrophorina</taxon>
        <taxon>Geodiidae</taxon>
        <taxon>Geodia</taxon>
    </lineage>
</organism>
<dbReference type="SUPFAM" id="SSF55961">
    <property type="entry name" value="Bet v1-like"/>
    <property type="match status" value="1"/>
</dbReference>
<dbReference type="AlphaFoldDB" id="A0AA35X6P1"/>
<dbReference type="GO" id="GO:0005737">
    <property type="term" value="C:cytoplasm"/>
    <property type="evidence" value="ECO:0007669"/>
    <property type="project" value="UniProtKB-ARBA"/>
</dbReference>
<evidence type="ECO:0000313" key="3">
    <source>
        <dbReference type="Proteomes" id="UP001174909"/>
    </source>
</evidence>
<dbReference type="PANTHER" id="PTHR19308:SF14">
    <property type="entry name" value="START DOMAIN-CONTAINING PROTEIN"/>
    <property type="match status" value="1"/>
</dbReference>
<proteinExistence type="predicted"/>
<gene>
    <name evidence="2" type="ORF">GBAR_LOCUS23113</name>
</gene>
<dbReference type="Proteomes" id="UP001174909">
    <property type="component" value="Unassembled WGS sequence"/>
</dbReference>
<dbReference type="GO" id="GO:0008289">
    <property type="term" value="F:lipid binding"/>
    <property type="evidence" value="ECO:0007669"/>
    <property type="project" value="InterPro"/>
</dbReference>
<evidence type="ECO:0000259" key="1">
    <source>
        <dbReference type="PROSITE" id="PS50848"/>
    </source>
</evidence>
<name>A0AA35X6P1_GEOBA</name>